<evidence type="ECO:0000256" key="2">
    <source>
        <dbReference type="ARBA" id="ARBA00022490"/>
    </source>
</evidence>
<dbReference type="GO" id="GO:0005737">
    <property type="term" value="C:cytoplasm"/>
    <property type="evidence" value="ECO:0007669"/>
    <property type="project" value="UniProtKB-SubCell"/>
</dbReference>
<dbReference type="Proteomes" id="UP000271087">
    <property type="component" value="Unassembled WGS sequence"/>
</dbReference>
<dbReference type="SUPFAM" id="SSF47576">
    <property type="entry name" value="Calponin-homology domain, CH-domain"/>
    <property type="match status" value="1"/>
</dbReference>
<evidence type="ECO:0000313" key="4">
    <source>
        <dbReference type="EMBL" id="VDM91914.1"/>
    </source>
</evidence>
<organism evidence="6">
    <name type="scientific">Onchocerca ochengi</name>
    <name type="common">Filarial nematode worm</name>
    <dbReference type="NCBI Taxonomy" id="42157"/>
    <lineage>
        <taxon>Eukaryota</taxon>
        <taxon>Metazoa</taxon>
        <taxon>Ecdysozoa</taxon>
        <taxon>Nematoda</taxon>
        <taxon>Chromadorea</taxon>
        <taxon>Rhabditida</taxon>
        <taxon>Spirurina</taxon>
        <taxon>Spiruromorpha</taxon>
        <taxon>Filarioidea</taxon>
        <taxon>Onchocercidae</taxon>
        <taxon>Onchocerca</taxon>
    </lineage>
</organism>
<keyword evidence="5" id="KW-1185">Reference proteome</keyword>
<dbReference type="GO" id="GO:0000278">
    <property type="term" value="P:mitotic cell cycle"/>
    <property type="evidence" value="ECO:0007669"/>
    <property type="project" value="TreeGrafter"/>
</dbReference>
<keyword evidence="3" id="KW-0112">Calmodulin-binding</keyword>
<dbReference type="GO" id="GO:0005516">
    <property type="term" value="F:calmodulin binding"/>
    <property type="evidence" value="ECO:0007669"/>
    <property type="project" value="UniProtKB-KW"/>
</dbReference>
<evidence type="ECO:0000313" key="5">
    <source>
        <dbReference type="Proteomes" id="UP000271087"/>
    </source>
</evidence>
<evidence type="ECO:0000256" key="1">
    <source>
        <dbReference type="ARBA" id="ARBA00004496"/>
    </source>
</evidence>
<reference evidence="4 5" key="2">
    <citation type="submission" date="2018-08" db="EMBL/GenBank/DDBJ databases">
        <authorList>
            <person name="Laetsch R D."/>
            <person name="Stevens L."/>
            <person name="Kumar S."/>
            <person name="Blaxter L. M."/>
        </authorList>
    </citation>
    <scope>NUCLEOTIDE SEQUENCE [LARGE SCALE GENOMIC DNA]</scope>
</reference>
<dbReference type="STRING" id="42157.A0A182ELA3"/>
<dbReference type="InterPro" id="IPR036872">
    <property type="entry name" value="CH_dom_sf"/>
</dbReference>
<protein>
    <submittedName>
        <fullName evidence="6">Calponin-homology (CH) domain-containing protein</fullName>
    </submittedName>
</protein>
<dbReference type="GO" id="GO:0051295">
    <property type="term" value="P:establishment of meiotic spindle localization"/>
    <property type="evidence" value="ECO:0007669"/>
    <property type="project" value="TreeGrafter"/>
</dbReference>
<accession>A0A182ELA3</accession>
<proteinExistence type="predicted"/>
<dbReference type="AlphaFoldDB" id="A0A182ELA3"/>
<dbReference type="EMBL" id="UYRW01003978">
    <property type="protein sequence ID" value="VDM91914.1"/>
    <property type="molecule type" value="Genomic_DNA"/>
</dbReference>
<reference evidence="6" key="1">
    <citation type="submission" date="2016-06" db="UniProtKB">
        <authorList>
            <consortium name="WormBaseParasite"/>
        </authorList>
    </citation>
    <scope>IDENTIFICATION</scope>
</reference>
<dbReference type="GO" id="GO:0007051">
    <property type="term" value="P:spindle organization"/>
    <property type="evidence" value="ECO:0007669"/>
    <property type="project" value="TreeGrafter"/>
</dbReference>
<evidence type="ECO:0000256" key="3">
    <source>
        <dbReference type="ARBA" id="ARBA00022860"/>
    </source>
</evidence>
<evidence type="ECO:0000313" key="6">
    <source>
        <dbReference type="WBParaSite" id="nOo.2.0.1.t08893-RA"/>
    </source>
</evidence>
<dbReference type="PANTHER" id="PTHR22706:SF1">
    <property type="entry name" value="ASSEMBLY FACTOR FOR SPINDLE MICROTUBULES"/>
    <property type="match status" value="1"/>
</dbReference>
<comment type="subcellular location">
    <subcellularLocation>
        <location evidence="1">Cytoplasm</location>
    </subcellularLocation>
</comment>
<dbReference type="OrthoDB" id="5870774at2759"/>
<dbReference type="CDD" id="cd21223">
    <property type="entry name" value="CH_ASPM_rpt1"/>
    <property type="match status" value="1"/>
</dbReference>
<name>A0A182ELA3_ONCOC</name>
<dbReference type="Gene3D" id="1.10.418.10">
    <property type="entry name" value="Calponin-like domain"/>
    <property type="match status" value="1"/>
</dbReference>
<dbReference type="PANTHER" id="PTHR22706">
    <property type="entry name" value="ASSEMBLY FACTOR FOR SPINDLE MICROTUBULES"/>
    <property type="match status" value="1"/>
</dbReference>
<dbReference type="WBParaSite" id="nOo.2.0.1.t08893-RA">
    <property type="protein sequence ID" value="nOo.2.0.1.t08893-RA"/>
    <property type="gene ID" value="nOo.2.0.1.g08893"/>
</dbReference>
<sequence length="728" mass="83418">MEDIKKVMAHVYEAKVSNEHHEGSAIGNNPSTPIDHNVFSWTLPQNEFTSTTPCHNFTNLRENTVYKSQLDSFRYFSRSQTIVNDRCDKEDTSFFVPHSSSDKRIIQQKSPSVDNICKYRTRVLLHFSPGTDASSTTMKKKLELLKKRHELQKARIKKSSSSYDHINLHETEGKFLTSVFETPNSTNNHEENENTDVSLRFPLNTTINSISDSSKATNATYVVQPLIHTVERNFVDRQAKTEMDKKSTHLAALTSWLNFLLDEKNEVDNSSEILVKSKKDAEQYLKKLLTSGNEIPTMKNNEPQNNIGYKYFMATNELSEMRARFRLLYKSSPIPNEIVNIVKDGLQTELLSLLLSFHPFYLQLGLETILSINIGIRTDCKSQLRNIASSINDVVVMLSRELMTGTSNLPKTLSRLGLFLDRKQGFFEQFQYHVTDLLKDLSDGLILGRIVEILANLEYNTVIHCLRDPGGDRLRKVSNVKTVIDFAKRKGILYEDLYVNIDGIVQGNIDEIISLLWRFVGKELGNVIESDNCDAEIDSISHQLQSLFGISYEIRNPLELADGKLFSLLWKQYYSYGTPFELFDGTTVLEQIANAAEYHFGIPSLMLIKWKNTPEEKTLCLFTKIFLSRIYEYHKLTCAAVTIQRAFRRYRTTSKFYEPDQFARSSQLVAEEDSKRMKASITIQVNIILESFELAQNFIIEIIISAVSTHTVINALIFQQEMQHNTVC</sequence>
<dbReference type="GO" id="GO:0000922">
    <property type="term" value="C:spindle pole"/>
    <property type="evidence" value="ECO:0007669"/>
    <property type="project" value="TreeGrafter"/>
</dbReference>
<keyword evidence="2" id="KW-0963">Cytoplasm</keyword>
<gene>
    <name evidence="4" type="ORF">NOO_LOCUS8893</name>
</gene>
<dbReference type="InterPro" id="IPR051185">
    <property type="entry name" value="ASPM"/>
</dbReference>